<proteinExistence type="predicted"/>
<dbReference type="OrthoDB" id="893802at2"/>
<name>A0A1H9BMC5_9FLAO</name>
<sequence length="136" mass="15653">MKKLIALFSMIFIITSCSLESNNQNIYYELLPVDSYVMPAEFHVNTENLIVVKFKRPTTCHAFDHFYYELDDFTRTVAIQSIVIEGNSGCTALTNEIAEQTLRFKPTETGTYTFKFWKGKDSNGQNLFEEVVIDVI</sequence>
<dbReference type="EMBL" id="FOEI01000003">
    <property type="protein sequence ID" value="SEP89881.1"/>
    <property type="molecule type" value="Genomic_DNA"/>
</dbReference>
<organism evidence="1 2">
    <name type="scientific">Flavobacterium urocaniciphilum</name>
    <dbReference type="NCBI Taxonomy" id="1299341"/>
    <lineage>
        <taxon>Bacteria</taxon>
        <taxon>Pseudomonadati</taxon>
        <taxon>Bacteroidota</taxon>
        <taxon>Flavobacteriia</taxon>
        <taxon>Flavobacteriales</taxon>
        <taxon>Flavobacteriaceae</taxon>
        <taxon>Flavobacterium</taxon>
    </lineage>
</organism>
<protein>
    <submittedName>
        <fullName evidence="1">Uncharacterized protein</fullName>
    </submittedName>
</protein>
<dbReference type="STRING" id="1299341.SAMN05444005_10389"/>
<evidence type="ECO:0000313" key="1">
    <source>
        <dbReference type="EMBL" id="SEP89881.1"/>
    </source>
</evidence>
<dbReference type="PROSITE" id="PS51257">
    <property type="entry name" value="PROKAR_LIPOPROTEIN"/>
    <property type="match status" value="1"/>
</dbReference>
<gene>
    <name evidence="1" type="ORF">SAMN05444005_10389</name>
</gene>
<accession>A0A1H9BMC5</accession>
<reference evidence="1 2" key="1">
    <citation type="submission" date="2016-10" db="EMBL/GenBank/DDBJ databases">
        <authorList>
            <person name="de Groot N.N."/>
        </authorList>
    </citation>
    <scope>NUCLEOTIDE SEQUENCE [LARGE SCALE GENOMIC DNA]</scope>
    <source>
        <strain evidence="1 2">DSM 27078</strain>
    </source>
</reference>
<evidence type="ECO:0000313" key="2">
    <source>
        <dbReference type="Proteomes" id="UP000198648"/>
    </source>
</evidence>
<dbReference type="Proteomes" id="UP000198648">
    <property type="component" value="Unassembled WGS sequence"/>
</dbReference>
<dbReference type="AlphaFoldDB" id="A0A1H9BMC5"/>
<keyword evidence="2" id="KW-1185">Reference proteome</keyword>
<dbReference type="RefSeq" id="WP_091467108.1">
    <property type="nucleotide sequence ID" value="NZ_FOEI01000003.1"/>
</dbReference>